<keyword evidence="5" id="KW-0560">Oxidoreductase</keyword>
<dbReference type="AlphaFoldDB" id="A0A4P9UJQ3"/>
<dbReference type="EMBL" id="CP035467">
    <property type="protein sequence ID" value="QCW81227.1"/>
    <property type="molecule type" value="Genomic_DNA"/>
</dbReference>
<dbReference type="PANTHER" id="PTHR42913:SF3">
    <property type="entry name" value="64 KDA MITOCHONDRIAL NADH DEHYDROGENASE (EUROFUNG)"/>
    <property type="match status" value="1"/>
</dbReference>
<evidence type="ECO:0000256" key="4">
    <source>
        <dbReference type="ARBA" id="ARBA00022827"/>
    </source>
</evidence>
<comment type="cofactor">
    <cofactor evidence="1">
        <name>FAD</name>
        <dbReference type="ChEBI" id="CHEBI:57692"/>
    </cofactor>
</comment>
<proteinExistence type="inferred from homology"/>
<feature type="domain" description="FAD/NAD(P)-binding" evidence="6">
    <location>
        <begin position="22"/>
        <end position="316"/>
    </location>
</feature>
<sequence>MNSTATHNTIDSSETQGGQPIHVVIVGGGYAGLSALITLRKAAPDARITLIDPKPWHLIITRLHETIHRPLESIRISYETLAERFQFDHRQYAVDIDENRLKDWQDQRTIKLDTETLHFDFLLIATGASSGMPLRRPNFYDLTALTLNSGAEILERFVSNGGPEKTINLIGGGPTGIQFALEIDHVLKAMHADFRLNVYDAHVKLLGQFPHAFGDYVEQRMIEKRIAFMPEWHFESSAEQMAYLVHKQGERHNIPDSQLTLLLTGKKPQPLWHANSSGQIRLGKQTLTRIFTAGDCSHYDMMGSNSMTAQSALRKGRAAAKNILLEAGLTRFCLPYMHRDIGYVLSLGPSDAVGWVGNPGNIVKGVPAYLIKETTEMQYDLLLSGVDSYIG</sequence>
<dbReference type="Proteomes" id="UP000305881">
    <property type="component" value="Chromosome"/>
</dbReference>
<dbReference type="Pfam" id="PF07992">
    <property type="entry name" value="Pyr_redox_2"/>
    <property type="match status" value="1"/>
</dbReference>
<protein>
    <submittedName>
        <fullName evidence="7">Pyridine nucleotide-disulfide oxidoreductase</fullName>
    </submittedName>
</protein>
<accession>A0A4P9UJQ3</accession>
<comment type="similarity">
    <text evidence="2">Belongs to the NADH dehydrogenase family.</text>
</comment>
<dbReference type="InterPro" id="IPR023753">
    <property type="entry name" value="FAD/NAD-binding_dom"/>
</dbReference>
<evidence type="ECO:0000256" key="5">
    <source>
        <dbReference type="ARBA" id="ARBA00023002"/>
    </source>
</evidence>
<evidence type="ECO:0000256" key="2">
    <source>
        <dbReference type="ARBA" id="ARBA00005272"/>
    </source>
</evidence>
<dbReference type="SUPFAM" id="SSF51905">
    <property type="entry name" value="FAD/NAD(P)-binding domain"/>
    <property type="match status" value="1"/>
</dbReference>
<evidence type="ECO:0000313" key="8">
    <source>
        <dbReference type="Proteomes" id="UP000305881"/>
    </source>
</evidence>
<evidence type="ECO:0000256" key="1">
    <source>
        <dbReference type="ARBA" id="ARBA00001974"/>
    </source>
</evidence>
<keyword evidence="4" id="KW-0274">FAD</keyword>
<dbReference type="Gene3D" id="3.50.50.100">
    <property type="match status" value="1"/>
</dbReference>
<dbReference type="STRING" id="675511.GCA_000341735_02527"/>
<dbReference type="PRINTS" id="PR00368">
    <property type="entry name" value="FADPNR"/>
</dbReference>
<gene>
    <name evidence="7" type="ORF">EQU24_02385</name>
</gene>
<dbReference type="PANTHER" id="PTHR42913">
    <property type="entry name" value="APOPTOSIS-INDUCING FACTOR 1"/>
    <property type="match status" value="1"/>
</dbReference>
<dbReference type="InterPro" id="IPR051169">
    <property type="entry name" value="NADH-Q_oxidoreductase"/>
</dbReference>
<dbReference type="PRINTS" id="PR00469">
    <property type="entry name" value="PNDRDTASEII"/>
</dbReference>
<reference evidence="8" key="1">
    <citation type="journal article" date="2019" name="J. Bacteriol.">
        <title>A Mutagenic Screen Identifies a TonB-Dependent Receptor Required for the Lanthanide Metal Switch in the Type I Methanotroph 'Methylotuvimicrobium buryatense' 5GB1C.</title>
        <authorList>
            <person name="Groom J.D."/>
            <person name="Ford S.M."/>
            <person name="Pesesky M.W."/>
            <person name="Lidstrom M.E."/>
        </authorList>
    </citation>
    <scope>NUCLEOTIDE SEQUENCE [LARGE SCALE GENOMIC DNA]</scope>
    <source>
        <strain evidence="8">5GB1C</strain>
    </source>
</reference>
<evidence type="ECO:0000259" key="6">
    <source>
        <dbReference type="Pfam" id="PF07992"/>
    </source>
</evidence>
<dbReference type="KEGG" id="mbur:EQU24_02385"/>
<organism evidence="7 8">
    <name type="scientific">Methylotuvimicrobium buryatense</name>
    <name type="common">Methylomicrobium buryatense</name>
    <dbReference type="NCBI Taxonomy" id="95641"/>
    <lineage>
        <taxon>Bacteria</taxon>
        <taxon>Pseudomonadati</taxon>
        <taxon>Pseudomonadota</taxon>
        <taxon>Gammaproteobacteria</taxon>
        <taxon>Methylococcales</taxon>
        <taxon>Methylococcaceae</taxon>
        <taxon>Methylotuvimicrobium</taxon>
    </lineage>
</organism>
<evidence type="ECO:0000256" key="3">
    <source>
        <dbReference type="ARBA" id="ARBA00022630"/>
    </source>
</evidence>
<name>A0A4P9UJQ3_METBY</name>
<dbReference type="GO" id="GO:0019646">
    <property type="term" value="P:aerobic electron transport chain"/>
    <property type="evidence" value="ECO:0007669"/>
    <property type="project" value="TreeGrafter"/>
</dbReference>
<dbReference type="OrthoDB" id="9781621at2"/>
<dbReference type="InterPro" id="IPR036188">
    <property type="entry name" value="FAD/NAD-bd_sf"/>
</dbReference>
<dbReference type="GO" id="GO:0003955">
    <property type="term" value="F:NAD(P)H dehydrogenase (quinone) activity"/>
    <property type="evidence" value="ECO:0007669"/>
    <property type="project" value="TreeGrafter"/>
</dbReference>
<evidence type="ECO:0000313" key="7">
    <source>
        <dbReference type="EMBL" id="QCW81227.1"/>
    </source>
</evidence>
<dbReference type="RefSeq" id="WP_017841034.1">
    <property type="nucleotide sequence ID" value="NZ_CP035467.1"/>
</dbReference>
<keyword evidence="3" id="KW-0285">Flavoprotein</keyword>
<keyword evidence="8" id="KW-1185">Reference proteome</keyword>